<sequence>MDQSSEGPRDRAQPLTPEEAERASAEGRPEPNPNAPKMDADVKTLRWLLRVEKRRLKEAVRIERERRIVFPETSVILRDVHRLLDAIAIREGRLSSRTATAPEPERFEGGSKGGARSRDEFDDFRNLLE</sequence>
<protein>
    <submittedName>
        <fullName evidence="2">Uncharacterized protein</fullName>
    </submittedName>
</protein>
<name>A0A6N7PE74_9BACT</name>
<feature type="region of interest" description="Disordered" evidence="1">
    <location>
        <begin position="91"/>
        <end position="129"/>
    </location>
</feature>
<organism evidence="2 3">
    <name type="scientific">Polyangium spumosum</name>
    <dbReference type="NCBI Taxonomy" id="889282"/>
    <lineage>
        <taxon>Bacteria</taxon>
        <taxon>Pseudomonadati</taxon>
        <taxon>Myxococcota</taxon>
        <taxon>Polyangia</taxon>
        <taxon>Polyangiales</taxon>
        <taxon>Polyangiaceae</taxon>
        <taxon>Polyangium</taxon>
    </lineage>
</organism>
<dbReference type="OrthoDB" id="5529980at2"/>
<gene>
    <name evidence="2" type="ORF">GF068_00080</name>
</gene>
<dbReference type="Proteomes" id="UP000440224">
    <property type="component" value="Unassembled WGS sequence"/>
</dbReference>
<dbReference type="AlphaFoldDB" id="A0A6N7PE74"/>
<feature type="region of interest" description="Disordered" evidence="1">
    <location>
        <begin position="1"/>
        <end position="39"/>
    </location>
</feature>
<dbReference type="EMBL" id="WJIE01000001">
    <property type="protein sequence ID" value="MRG90328.1"/>
    <property type="molecule type" value="Genomic_DNA"/>
</dbReference>
<dbReference type="RefSeq" id="WP_153817254.1">
    <property type="nucleotide sequence ID" value="NZ_WJIE01000001.1"/>
</dbReference>
<proteinExistence type="predicted"/>
<evidence type="ECO:0000313" key="2">
    <source>
        <dbReference type="EMBL" id="MRG90328.1"/>
    </source>
</evidence>
<evidence type="ECO:0000313" key="3">
    <source>
        <dbReference type="Proteomes" id="UP000440224"/>
    </source>
</evidence>
<keyword evidence="3" id="KW-1185">Reference proteome</keyword>
<reference evidence="2 3" key="1">
    <citation type="submission" date="2019-10" db="EMBL/GenBank/DDBJ databases">
        <title>A soil myxobacterium in the family Polyangiaceae.</title>
        <authorList>
            <person name="Li Y."/>
            <person name="Wang J."/>
        </authorList>
    </citation>
    <scope>NUCLEOTIDE SEQUENCE [LARGE SCALE GENOMIC DNA]</scope>
    <source>
        <strain evidence="2 3">DSM 14734</strain>
    </source>
</reference>
<feature type="compositionally biased region" description="Basic and acidic residues" evidence="1">
    <location>
        <begin position="116"/>
        <end position="129"/>
    </location>
</feature>
<feature type="compositionally biased region" description="Basic and acidic residues" evidence="1">
    <location>
        <begin position="19"/>
        <end position="29"/>
    </location>
</feature>
<evidence type="ECO:0000256" key="1">
    <source>
        <dbReference type="SAM" id="MobiDB-lite"/>
    </source>
</evidence>
<comment type="caution">
    <text evidence="2">The sequence shown here is derived from an EMBL/GenBank/DDBJ whole genome shotgun (WGS) entry which is preliminary data.</text>
</comment>
<accession>A0A6N7PE74</accession>